<protein>
    <submittedName>
        <fullName evidence="6">Processing peptidase</fullName>
        <ecNumber evidence="6">3.4.24.64</ecNumber>
    </submittedName>
</protein>
<evidence type="ECO:0000256" key="3">
    <source>
        <dbReference type="RuleBase" id="RU004447"/>
    </source>
</evidence>
<dbReference type="InterPro" id="IPR001431">
    <property type="entry name" value="Pept_M16_Zn_BS"/>
</dbReference>
<reference evidence="7" key="2">
    <citation type="submission" date="2011-02" db="EMBL/GenBank/DDBJ databases">
        <title>The complete genome of Desulfurobacterium thermolithotrophum DSM 11699.</title>
        <authorList>
            <consortium name="US DOE Joint Genome Institute (JGI-PGF)"/>
            <person name="Lucas S."/>
            <person name="Copeland A."/>
            <person name="Lapidus A."/>
            <person name="Bruce D."/>
            <person name="Goodwin L."/>
            <person name="Pitluck S."/>
            <person name="Kyrpides N."/>
            <person name="Mavromatis K."/>
            <person name="Pagani I."/>
            <person name="Ivanova N."/>
            <person name="Mikhailova N."/>
            <person name="Daligault H."/>
            <person name="Detter J.C."/>
            <person name="Tapia R."/>
            <person name="Han C."/>
            <person name="Land M."/>
            <person name="Hauser L."/>
            <person name="Markowitz V."/>
            <person name="Cheng J.-F."/>
            <person name="Hugenholtz P."/>
            <person name="Woyke T."/>
            <person name="Wu D."/>
            <person name="Spring S."/>
            <person name="Brambilla E."/>
            <person name="Klenk H.-P."/>
            <person name="Eisen J.A."/>
        </authorList>
    </citation>
    <scope>NUCLEOTIDE SEQUENCE [LARGE SCALE GENOMIC DNA]</scope>
    <source>
        <strain evidence="7">DSM 11699 / BSA</strain>
    </source>
</reference>
<dbReference type="InterPro" id="IPR011249">
    <property type="entry name" value="Metalloenz_LuxS/M16"/>
</dbReference>
<dbReference type="GO" id="GO:0046872">
    <property type="term" value="F:metal ion binding"/>
    <property type="evidence" value="ECO:0007669"/>
    <property type="project" value="InterPro"/>
</dbReference>
<dbReference type="KEGG" id="dte:Dester_0469"/>
<dbReference type="Pfam" id="PF05193">
    <property type="entry name" value="Peptidase_M16_C"/>
    <property type="match status" value="1"/>
</dbReference>
<dbReference type="GO" id="GO:0006508">
    <property type="term" value="P:proteolysis"/>
    <property type="evidence" value="ECO:0007669"/>
    <property type="project" value="InterPro"/>
</dbReference>
<dbReference type="AlphaFoldDB" id="F0S2Q1"/>
<dbReference type="InterPro" id="IPR011765">
    <property type="entry name" value="Pept_M16_N"/>
</dbReference>
<proteinExistence type="inferred from homology"/>
<keyword evidence="6" id="KW-0378">Hydrolase</keyword>
<dbReference type="SUPFAM" id="SSF63411">
    <property type="entry name" value="LuxS/MPP-like metallohydrolase"/>
    <property type="match status" value="2"/>
</dbReference>
<dbReference type="HOGENOM" id="CLU_009902_3_0_0"/>
<gene>
    <name evidence="6" type="ordered locus">Dester_0469</name>
</gene>
<dbReference type="PANTHER" id="PTHR11851:SF49">
    <property type="entry name" value="MITOCHONDRIAL-PROCESSING PEPTIDASE SUBUNIT ALPHA"/>
    <property type="match status" value="1"/>
</dbReference>
<dbReference type="GO" id="GO:0004222">
    <property type="term" value="F:metalloendopeptidase activity"/>
    <property type="evidence" value="ECO:0007669"/>
    <property type="project" value="UniProtKB-EC"/>
</dbReference>
<dbReference type="Proteomes" id="UP000007102">
    <property type="component" value="Chromosome"/>
</dbReference>
<evidence type="ECO:0000259" key="5">
    <source>
        <dbReference type="Pfam" id="PF05193"/>
    </source>
</evidence>
<dbReference type="RefSeq" id="WP_013638081.1">
    <property type="nucleotide sequence ID" value="NC_015185.1"/>
</dbReference>
<dbReference type="EMBL" id="CP002543">
    <property type="protein sequence ID" value="ADY73123.1"/>
    <property type="molecule type" value="Genomic_DNA"/>
</dbReference>
<dbReference type="Pfam" id="PF00675">
    <property type="entry name" value="Peptidase_M16"/>
    <property type="match status" value="1"/>
</dbReference>
<evidence type="ECO:0000256" key="2">
    <source>
        <dbReference type="ARBA" id="ARBA00007261"/>
    </source>
</evidence>
<feature type="domain" description="Peptidase M16 C-terminal" evidence="5">
    <location>
        <begin position="164"/>
        <end position="335"/>
    </location>
</feature>
<evidence type="ECO:0000313" key="7">
    <source>
        <dbReference type="Proteomes" id="UP000007102"/>
    </source>
</evidence>
<dbReference type="STRING" id="868864.Dester_0469"/>
<dbReference type="InterPro" id="IPR007863">
    <property type="entry name" value="Peptidase_M16_C"/>
</dbReference>
<evidence type="ECO:0000259" key="4">
    <source>
        <dbReference type="Pfam" id="PF00675"/>
    </source>
</evidence>
<dbReference type="InParanoid" id="F0S2Q1"/>
<dbReference type="eggNOG" id="COG0612">
    <property type="taxonomic scope" value="Bacteria"/>
</dbReference>
<dbReference type="OrthoDB" id="9811314at2"/>
<evidence type="ECO:0000313" key="6">
    <source>
        <dbReference type="EMBL" id="ADY73123.1"/>
    </source>
</evidence>
<name>F0S2Q1_DESTD</name>
<accession>F0S2Q1</accession>
<reference evidence="6 7" key="1">
    <citation type="journal article" date="2011" name="Stand. Genomic Sci.">
        <title>Complete genome sequence of the thermophilic sulfur-reducer Desulfurobacterium thermolithotrophum type strain (BSA(T)) from a deep-sea hydrothermal vent.</title>
        <authorList>
            <person name="Goker M."/>
            <person name="Daligault H."/>
            <person name="Mwirichia R."/>
            <person name="Lapidus A."/>
            <person name="Lucas S."/>
            <person name="Deshpande S."/>
            <person name="Pagani I."/>
            <person name="Tapia R."/>
            <person name="Cheng J.F."/>
            <person name="Goodwin L."/>
            <person name="Pitluck S."/>
            <person name="Liolios K."/>
            <person name="Ivanova N."/>
            <person name="Mavromatis K."/>
            <person name="Mikhailova N."/>
            <person name="Pati A."/>
            <person name="Chen A."/>
            <person name="Palaniappan K."/>
            <person name="Han C."/>
            <person name="Land M."/>
            <person name="Hauser L."/>
            <person name="Pan C."/>
            <person name="Brambilla E.M."/>
            <person name="Rohde M."/>
            <person name="Spring S."/>
            <person name="Sikorski J."/>
            <person name="Wirth R."/>
            <person name="Detter J.C."/>
            <person name="Woyke T."/>
            <person name="Bristow J."/>
            <person name="Eisen J.A."/>
            <person name="Markowitz V."/>
            <person name="Hugenholtz P."/>
            <person name="Kyrpides N.C."/>
            <person name="Klenk H.P."/>
        </authorList>
    </citation>
    <scope>NUCLEOTIDE SEQUENCE [LARGE SCALE GENOMIC DNA]</scope>
    <source>
        <strain evidence="7">DSM 11699 / BSA</strain>
    </source>
</reference>
<sequence>MLIRKLDNGVTCAIRERKDLNSVTVSVWIRTGAAFEDDKTRGIAHFLEHMMFNGTENFPPGYIDKEVELLGGEINAATSYDYTYYYINLPYEHGEKAVELISELVLHPLFNNEMLEKERPIVLEEIARSKDNPQEIFLETFMEKLYKRAPYRYPILGFKETVSSFSINDFKTFYEKFYTPERITVSIAGKVNTEKIFEIVEKNFGKIQRDSIVVEPEIEEARVTAETFEVCHPAVAVPNLIFGWRLPPCSREDVYFEILDSLLSSGRSSILYQELRETGIAYAAYSNYQNLLFGSNFSIVVITDKVEESKKAVKKLVEKIVSVSEDEFEFAKAKLFKGEIFGRESGEAEADAIGYALTVMRDADYYNKFFEDLKNVDFKTFKEKISFLLEEPLIGILKGE</sequence>
<comment type="cofactor">
    <cofactor evidence="1">
        <name>Zn(2+)</name>
        <dbReference type="ChEBI" id="CHEBI:29105"/>
    </cofactor>
</comment>
<dbReference type="EC" id="3.4.24.64" evidence="6"/>
<organism evidence="6 7">
    <name type="scientific">Desulfurobacterium thermolithotrophum (strain DSM 11699 / BSA)</name>
    <dbReference type="NCBI Taxonomy" id="868864"/>
    <lineage>
        <taxon>Bacteria</taxon>
        <taxon>Pseudomonadati</taxon>
        <taxon>Aquificota</taxon>
        <taxon>Aquificia</taxon>
        <taxon>Desulfurobacteriales</taxon>
        <taxon>Desulfurobacteriaceae</taxon>
        <taxon>Desulfurobacterium</taxon>
    </lineage>
</organism>
<dbReference type="PROSITE" id="PS00143">
    <property type="entry name" value="INSULINASE"/>
    <property type="match status" value="1"/>
</dbReference>
<evidence type="ECO:0000256" key="1">
    <source>
        <dbReference type="ARBA" id="ARBA00001947"/>
    </source>
</evidence>
<keyword evidence="7" id="KW-1185">Reference proteome</keyword>
<feature type="domain" description="Peptidase M16 N-terminal" evidence="4">
    <location>
        <begin position="19"/>
        <end position="157"/>
    </location>
</feature>
<dbReference type="InterPro" id="IPR050361">
    <property type="entry name" value="MPP/UQCRC_Complex"/>
</dbReference>
<comment type="similarity">
    <text evidence="2 3">Belongs to the peptidase M16 family.</text>
</comment>
<dbReference type="Gene3D" id="3.30.830.10">
    <property type="entry name" value="Metalloenzyme, LuxS/M16 peptidase-like"/>
    <property type="match status" value="2"/>
</dbReference>
<dbReference type="PANTHER" id="PTHR11851">
    <property type="entry name" value="METALLOPROTEASE"/>
    <property type="match status" value="1"/>
</dbReference>